<evidence type="ECO:0000256" key="4">
    <source>
        <dbReference type="ARBA" id="ARBA00022840"/>
    </source>
</evidence>
<evidence type="ECO:0000256" key="3">
    <source>
        <dbReference type="ARBA" id="ARBA00022741"/>
    </source>
</evidence>
<feature type="transmembrane region" description="Helical" evidence="8">
    <location>
        <begin position="52"/>
        <end position="74"/>
    </location>
</feature>
<dbReference type="PANTHER" id="PTHR43394:SF1">
    <property type="entry name" value="ATP-BINDING CASSETTE SUB-FAMILY B MEMBER 10, MITOCHONDRIAL"/>
    <property type="match status" value="1"/>
</dbReference>
<feature type="compositionally biased region" description="Basic residues" evidence="7">
    <location>
        <begin position="622"/>
        <end position="631"/>
    </location>
</feature>
<proteinExistence type="predicted"/>
<dbReference type="InterPro" id="IPR011527">
    <property type="entry name" value="ABC1_TM_dom"/>
</dbReference>
<dbReference type="PROSITE" id="PS50929">
    <property type="entry name" value="ABC_TM1F"/>
    <property type="match status" value="1"/>
</dbReference>
<evidence type="ECO:0000256" key="7">
    <source>
        <dbReference type="SAM" id="MobiDB-lite"/>
    </source>
</evidence>
<evidence type="ECO:0000313" key="11">
    <source>
        <dbReference type="EMBL" id="KAJ4463039.1"/>
    </source>
</evidence>
<keyword evidence="6 8" id="KW-0472">Membrane</keyword>
<keyword evidence="12" id="KW-1185">Reference proteome</keyword>
<evidence type="ECO:0000256" key="8">
    <source>
        <dbReference type="SAM" id="Phobius"/>
    </source>
</evidence>
<dbReference type="Gene3D" id="1.20.1560.10">
    <property type="entry name" value="ABC transporter type 1, transmembrane domain"/>
    <property type="match status" value="1"/>
</dbReference>
<dbReference type="EMBL" id="JAPMOS010000001">
    <property type="protein sequence ID" value="KAJ4463039.1"/>
    <property type="molecule type" value="Genomic_DNA"/>
</dbReference>
<dbReference type="SUPFAM" id="SSF90123">
    <property type="entry name" value="ABC transporter transmembrane region"/>
    <property type="match status" value="2"/>
</dbReference>
<evidence type="ECO:0000256" key="6">
    <source>
        <dbReference type="ARBA" id="ARBA00023136"/>
    </source>
</evidence>
<feature type="region of interest" description="Disordered" evidence="7">
    <location>
        <begin position="596"/>
        <end position="661"/>
    </location>
</feature>
<organism evidence="11 12">
    <name type="scientific">Paratrimastix pyriformis</name>
    <dbReference type="NCBI Taxonomy" id="342808"/>
    <lineage>
        <taxon>Eukaryota</taxon>
        <taxon>Metamonada</taxon>
        <taxon>Preaxostyla</taxon>
        <taxon>Paratrimastigidae</taxon>
        <taxon>Paratrimastix</taxon>
    </lineage>
</organism>
<feature type="transmembrane region" description="Helical" evidence="8">
    <location>
        <begin position="241"/>
        <end position="263"/>
    </location>
</feature>
<dbReference type="InterPro" id="IPR027417">
    <property type="entry name" value="P-loop_NTPase"/>
</dbReference>
<dbReference type="InterPro" id="IPR036640">
    <property type="entry name" value="ABC1_TM_sf"/>
</dbReference>
<dbReference type="Proteomes" id="UP001141327">
    <property type="component" value="Unassembled WGS sequence"/>
</dbReference>
<feature type="domain" description="ABC transmembrane type-1" evidence="10">
    <location>
        <begin position="55"/>
        <end position="392"/>
    </location>
</feature>
<protein>
    <submittedName>
        <fullName evidence="11">Multidrug resistance-associated protein</fullName>
    </submittedName>
</protein>
<dbReference type="PANTHER" id="PTHR43394">
    <property type="entry name" value="ATP-DEPENDENT PERMEASE MDL1, MITOCHONDRIAL"/>
    <property type="match status" value="1"/>
</dbReference>
<dbReference type="InterPro" id="IPR003439">
    <property type="entry name" value="ABC_transporter-like_ATP-bd"/>
</dbReference>
<feature type="domain" description="ABC transporter" evidence="9">
    <location>
        <begin position="482"/>
        <end position="789"/>
    </location>
</feature>
<comment type="caution">
    <text evidence="11">The sequence shown here is derived from an EMBL/GenBank/DDBJ whole genome shotgun (WGS) entry which is preliminary data.</text>
</comment>
<dbReference type="SUPFAM" id="SSF52540">
    <property type="entry name" value="P-loop containing nucleoside triphosphate hydrolases"/>
    <property type="match status" value="1"/>
</dbReference>
<feature type="compositionally biased region" description="Pro residues" evidence="7">
    <location>
        <begin position="643"/>
        <end position="656"/>
    </location>
</feature>
<keyword evidence="4" id="KW-0067">ATP-binding</keyword>
<feature type="compositionally biased region" description="Pro residues" evidence="7">
    <location>
        <begin position="814"/>
        <end position="829"/>
    </location>
</feature>
<keyword evidence="3" id="KW-0547">Nucleotide-binding</keyword>
<sequence>MVNLVRKLEDESVSYGMLDQLKALWFFAGGAPAKWRWLDYLPFAKRLAKHRLLIVILTVMGLVTSLCSSIPAYINGKIVDSIISSLKQKTPTASASSPLSLLLFISAFAALSYQIVHGILVFQTKVLSEEIGNSVLLRTYSHLFTLDYAFFEQNAVGKVLERTKKGAQSMATFAKVCLRASCGTATPGPSRDLVASNWPGGVLSGGGGGECGGGRAALGVWQVFFNSLLLDTVSFGFSLAVLFRTSLFLGLLQLSVFVVYWVFIEWSSSRQCLLETAVLQRNEDLFGRVLDFFARIRLVRLLNVQAKLDRALARSHDQILHEKRRSLAQERYTVACSRLILEASTALATVYMAIAARRGAITVGDFVTAEAFFRKSLGFAKNMFSDYSLFVEQRAAMSRLQWLFTQHRPAPGALDPAQPALVTPGSWTTLSFEHVSFAYPASAEELVRPPDRLAPPHPAHPGIEAREDAGARSAGRLTLAVVGLVGLWAATWVQETGATRLRAPVTDVSFSIRRGEKVAVVGFSGAGKSTLAKLLLRLYECQGGGRICFDQTPLTRLTASNLFQLVHLVPQDNELLNASIRANLLLTRPDAGDLDAGDEQLMGVGGPPAGGASTEGKTDKKKDKKRLKKRPQAAPGRHDPEDPAPSPPIAPSPPGPLDGQLREALGQASALGFVDGLPHGLDTLIGPGGTSLSGGEVQRLCIARALVAAPDVLVLDEATSNLDAMCEAAIFEHLARLPATVTLIAITHRVASVARFDRVLVLDQGRVADFGPPEELRARCPVYQRLLQAAQTVGCGMAGDREDPCELAPSGGEPSPPPPPPVPSPPALGPPSTSSSWAL</sequence>
<evidence type="ECO:0000256" key="1">
    <source>
        <dbReference type="ARBA" id="ARBA00004141"/>
    </source>
</evidence>
<reference evidence="11" key="1">
    <citation type="journal article" date="2022" name="bioRxiv">
        <title>Genomics of Preaxostyla Flagellates Illuminates Evolutionary Transitions and the Path Towards Mitochondrial Loss.</title>
        <authorList>
            <person name="Novak L.V.F."/>
            <person name="Treitli S.C."/>
            <person name="Pyrih J."/>
            <person name="Halakuc P."/>
            <person name="Pipaliya S.V."/>
            <person name="Vacek V."/>
            <person name="Brzon O."/>
            <person name="Soukal P."/>
            <person name="Eme L."/>
            <person name="Dacks J.B."/>
            <person name="Karnkowska A."/>
            <person name="Elias M."/>
            <person name="Hampl V."/>
        </authorList>
    </citation>
    <scope>NUCLEOTIDE SEQUENCE</scope>
    <source>
        <strain evidence="11">RCP-MX</strain>
    </source>
</reference>
<dbReference type="PROSITE" id="PS50893">
    <property type="entry name" value="ABC_TRANSPORTER_2"/>
    <property type="match status" value="1"/>
</dbReference>
<name>A0ABQ8V079_9EUKA</name>
<evidence type="ECO:0000313" key="12">
    <source>
        <dbReference type="Proteomes" id="UP001141327"/>
    </source>
</evidence>
<dbReference type="Pfam" id="PF00005">
    <property type="entry name" value="ABC_tran"/>
    <property type="match status" value="1"/>
</dbReference>
<dbReference type="InterPro" id="IPR039421">
    <property type="entry name" value="Type_1_exporter"/>
</dbReference>
<evidence type="ECO:0000256" key="2">
    <source>
        <dbReference type="ARBA" id="ARBA00022692"/>
    </source>
</evidence>
<comment type="subcellular location">
    <subcellularLocation>
        <location evidence="1">Membrane</location>
        <topology evidence="1">Multi-pass membrane protein</topology>
    </subcellularLocation>
</comment>
<dbReference type="Gene3D" id="3.40.50.300">
    <property type="entry name" value="P-loop containing nucleotide triphosphate hydrolases"/>
    <property type="match status" value="1"/>
</dbReference>
<dbReference type="SMART" id="SM00382">
    <property type="entry name" value="AAA"/>
    <property type="match status" value="1"/>
</dbReference>
<feature type="transmembrane region" description="Helical" evidence="8">
    <location>
        <begin position="101"/>
        <end position="122"/>
    </location>
</feature>
<evidence type="ECO:0000259" key="9">
    <source>
        <dbReference type="PROSITE" id="PS50893"/>
    </source>
</evidence>
<dbReference type="InterPro" id="IPR003593">
    <property type="entry name" value="AAA+_ATPase"/>
</dbReference>
<feature type="compositionally biased region" description="Low complexity" evidence="7">
    <location>
        <begin position="830"/>
        <end position="839"/>
    </location>
</feature>
<gene>
    <name evidence="11" type="ORF">PAPYR_285</name>
</gene>
<dbReference type="Pfam" id="PF00664">
    <property type="entry name" value="ABC_membrane"/>
    <property type="match status" value="2"/>
</dbReference>
<keyword evidence="2 8" id="KW-0812">Transmembrane</keyword>
<keyword evidence="5 8" id="KW-1133">Transmembrane helix</keyword>
<evidence type="ECO:0000256" key="5">
    <source>
        <dbReference type="ARBA" id="ARBA00022989"/>
    </source>
</evidence>
<accession>A0ABQ8V079</accession>
<evidence type="ECO:0000259" key="10">
    <source>
        <dbReference type="PROSITE" id="PS50929"/>
    </source>
</evidence>
<feature type="region of interest" description="Disordered" evidence="7">
    <location>
        <begin position="798"/>
        <end position="839"/>
    </location>
</feature>